<protein>
    <submittedName>
        <fullName evidence="2">Uncharacterized protein</fullName>
    </submittedName>
</protein>
<comment type="caution">
    <text evidence="2">The sequence shown here is derived from an EMBL/GenBank/DDBJ whole genome shotgun (WGS) entry which is preliminary data.</text>
</comment>
<name>A0AAD7VUC7_9ASCO</name>
<dbReference type="GeneID" id="80881060"/>
<reference evidence="2" key="1">
    <citation type="submission" date="2023-03" db="EMBL/GenBank/DDBJ databases">
        <title>Near-Complete genome sequence of Lipomyces tetrasporous NRRL Y-64009, an oleaginous yeast capable of growing on lignocellulosic hydrolysates.</title>
        <authorList>
            <consortium name="Lawrence Berkeley National Laboratory"/>
            <person name="Jagtap S.S."/>
            <person name="Liu J.-J."/>
            <person name="Walukiewicz H.E."/>
            <person name="Pangilinan J."/>
            <person name="Lipzen A."/>
            <person name="Ahrendt S."/>
            <person name="Koriabine M."/>
            <person name="Cobaugh K."/>
            <person name="Salamov A."/>
            <person name="Yoshinaga Y."/>
            <person name="Ng V."/>
            <person name="Daum C."/>
            <person name="Grigoriev I.V."/>
            <person name="Slininger P.J."/>
            <person name="Dien B.S."/>
            <person name="Jin Y.-S."/>
            <person name="Rao C.V."/>
        </authorList>
    </citation>
    <scope>NUCLEOTIDE SEQUENCE</scope>
    <source>
        <strain evidence="2">NRRL Y-64009</strain>
    </source>
</reference>
<dbReference type="AlphaFoldDB" id="A0AAD7VUC7"/>
<accession>A0AAD7VUC7</accession>
<sequence length="741" mass="82542">MDTKYNLNMEFLDSASTVLSSIPAILKHQAARDESKGKKARFGKIVRPSPVWAVCMEDSIVVFQKFETRFPLRRSELVEDSLLSVRPHPAMPLRSVHRAQRDIYRDPENQRVDMSADARMFQPADEQLEPANNAAVVRARDVPTRSDAGYNMIDDDEQIALDTGRKVLCRDLTDGQVVYCPLCETTVDRTAGSVGKWVLDCGVGDPSAAVHPMCGSVRIRCGERRDGPSRRQPQDQLGRATGYFLLVTIGCGYLLDAPMGTGKTHAVREHLKANPALSVLSVTFRQSLARYLSQQLNLDCYLDAPPESGVERPEETDNAPTGLADIPATSSGRASGTLHAASHPGEHNRVLHVLHGPWADSGSRDVVRGKVSAPVVLHPMKVLTSRNSGMRTLTAYLVSWLHTPACSSLLRTTARQRFGDLAADRVKGIWAGVQDNAWIARFLARPNAYVEDVDVLITTSVLQAGHSLDRYFSVSFDFLFRGVLSFREELRFTSRLRYIGRAHMAEYKFCWIPAGGADSKRAGKRRLQFDIEQAWNPKSGARWGAEFVNTIKTIYVPLKSEQADTFNRGYWLHKTEFRLSQVQIVELDEKALIGELEDEGITVQIVTEFTKTFASSSIKRWWLTFDENYADDFMELIDEIGNVAESHMKSVGTLADNVKDAQTERDLAACLASDGSNLPTTPSSVHGTMSSFVDLVAILDLACARRGDGGDDKRFWKRRKLSSYPPSHQDRVSIVEYCLDL</sequence>
<feature type="region of interest" description="Disordered" evidence="1">
    <location>
        <begin position="304"/>
        <end position="323"/>
    </location>
</feature>
<evidence type="ECO:0000313" key="3">
    <source>
        <dbReference type="Proteomes" id="UP001217417"/>
    </source>
</evidence>
<dbReference type="RefSeq" id="XP_056045129.1">
    <property type="nucleotide sequence ID" value="XM_056185894.1"/>
</dbReference>
<evidence type="ECO:0000313" key="2">
    <source>
        <dbReference type="EMBL" id="KAJ8101679.1"/>
    </source>
</evidence>
<dbReference type="EMBL" id="JARPMG010000003">
    <property type="protein sequence ID" value="KAJ8101679.1"/>
    <property type="molecule type" value="Genomic_DNA"/>
</dbReference>
<keyword evidence="3" id="KW-1185">Reference proteome</keyword>
<organism evidence="2 3">
    <name type="scientific">Lipomyces tetrasporus</name>
    <dbReference type="NCBI Taxonomy" id="54092"/>
    <lineage>
        <taxon>Eukaryota</taxon>
        <taxon>Fungi</taxon>
        <taxon>Dikarya</taxon>
        <taxon>Ascomycota</taxon>
        <taxon>Saccharomycotina</taxon>
        <taxon>Lipomycetes</taxon>
        <taxon>Lipomycetales</taxon>
        <taxon>Lipomycetaceae</taxon>
        <taxon>Lipomyces</taxon>
    </lineage>
</organism>
<evidence type="ECO:0000256" key="1">
    <source>
        <dbReference type="SAM" id="MobiDB-lite"/>
    </source>
</evidence>
<gene>
    <name evidence="2" type="ORF">POJ06DRAFT_236355</name>
</gene>
<dbReference type="Proteomes" id="UP001217417">
    <property type="component" value="Unassembled WGS sequence"/>
</dbReference>
<proteinExistence type="predicted"/>